<comment type="caution">
    <text evidence="6">The sequence shown here is derived from an EMBL/GenBank/DDBJ whole genome shotgun (WGS) entry which is preliminary data.</text>
</comment>
<dbReference type="Proteomes" id="UP000010296">
    <property type="component" value="Unassembled WGS sequence"/>
</dbReference>
<dbReference type="PANTHER" id="PTHR10361:SF28">
    <property type="entry name" value="P3 PROTEIN-RELATED"/>
    <property type="match status" value="1"/>
</dbReference>
<dbReference type="AlphaFoldDB" id="E6LDH7"/>
<evidence type="ECO:0000313" key="7">
    <source>
        <dbReference type="Proteomes" id="UP000010296"/>
    </source>
</evidence>
<keyword evidence="3 5" id="KW-1133">Transmembrane helix</keyword>
<feature type="transmembrane region" description="Helical" evidence="5">
    <location>
        <begin position="159"/>
        <end position="183"/>
    </location>
</feature>
<proteinExistence type="predicted"/>
<evidence type="ECO:0000256" key="3">
    <source>
        <dbReference type="ARBA" id="ARBA00022989"/>
    </source>
</evidence>
<evidence type="ECO:0000256" key="4">
    <source>
        <dbReference type="ARBA" id="ARBA00023136"/>
    </source>
</evidence>
<feature type="transmembrane region" description="Helical" evidence="5">
    <location>
        <begin position="72"/>
        <end position="89"/>
    </location>
</feature>
<feature type="transmembrane region" description="Helical" evidence="5">
    <location>
        <begin position="223"/>
        <end position="244"/>
    </location>
</feature>
<feature type="transmembrane region" description="Helical" evidence="5">
    <location>
        <begin position="189"/>
        <end position="211"/>
    </location>
</feature>
<evidence type="ECO:0000256" key="2">
    <source>
        <dbReference type="ARBA" id="ARBA00022692"/>
    </source>
</evidence>
<dbReference type="eggNOG" id="COG0385">
    <property type="taxonomic scope" value="Bacteria"/>
</dbReference>
<sequence>MTSLRRRLLRWNVFLYPILLNPNSGSGRKKPAMKTVNMIAAFVNKYLIYIMIVLMILAYFMPQPFLWIPPRITNLLSIIMFCMGMTLNFNAFKMVAIQPKAFIIGLLFQFTISPLVAYALAQLFGLSSDLVIGFVLLGSVSGGTASNVMTFIGKGDVALTVSMTTISTLLATLVTPFLTYLLAGKYTDISFVQMLLSVLQMVLLPIILGVIVHRLMHHYIDRWLQTFVLISSVSILLIVAGTVAKNGAVIVQSGLIVILLVLLHNLIGYGAGYGLSRMLGVSAKQAKSIMFQLGMKNTGLAISLANAHFATIAAAVTPAAVGMVIHQITGPILANLVSKKEGN</sequence>
<dbReference type="GO" id="GO:0016020">
    <property type="term" value="C:membrane"/>
    <property type="evidence" value="ECO:0007669"/>
    <property type="project" value="UniProtKB-SubCell"/>
</dbReference>
<comment type="subcellular location">
    <subcellularLocation>
        <location evidence="1">Membrane</location>
        <topology evidence="1">Multi-pass membrane protein</topology>
    </subcellularLocation>
</comment>
<dbReference type="InterPro" id="IPR002657">
    <property type="entry name" value="BilAc:Na_symport/Acr3"/>
</dbReference>
<keyword evidence="7" id="KW-1185">Reference proteome</keyword>
<name>E6LDH7_ENTI1</name>
<feature type="transmembrane region" description="Helical" evidence="5">
    <location>
        <begin position="250"/>
        <end position="275"/>
    </location>
</feature>
<dbReference type="EMBL" id="AEPV01000013">
    <property type="protein sequence ID" value="EFU74753.1"/>
    <property type="molecule type" value="Genomic_DNA"/>
</dbReference>
<feature type="transmembrane region" description="Helical" evidence="5">
    <location>
        <begin position="101"/>
        <end position="124"/>
    </location>
</feature>
<dbReference type="InterPro" id="IPR004710">
    <property type="entry name" value="Bilac:Na_transpt"/>
</dbReference>
<organism evidence="6 7">
    <name type="scientific">Enterococcus italicus (strain DSM 15952 / CCUG 50447 / LMG 22039 / TP 1.5)</name>
    <dbReference type="NCBI Taxonomy" id="888064"/>
    <lineage>
        <taxon>Bacteria</taxon>
        <taxon>Bacillati</taxon>
        <taxon>Bacillota</taxon>
        <taxon>Bacilli</taxon>
        <taxon>Lactobacillales</taxon>
        <taxon>Enterococcaceae</taxon>
        <taxon>Enterococcus</taxon>
    </lineage>
</organism>
<dbReference type="HOGENOM" id="CLU_034788_1_1_9"/>
<feature type="transmembrane region" description="Helical" evidence="5">
    <location>
        <begin position="130"/>
        <end position="152"/>
    </location>
</feature>
<dbReference type="InterPro" id="IPR038770">
    <property type="entry name" value="Na+/solute_symporter_sf"/>
</dbReference>
<evidence type="ECO:0000313" key="6">
    <source>
        <dbReference type="EMBL" id="EFU74753.1"/>
    </source>
</evidence>
<evidence type="ECO:0000256" key="1">
    <source>
        <dbReference type="ARBA" id="ARBA00004141"/>
    </source>
</evidence>
<evidence type="ECO:0000256" key="5">
    <source>
        <dbReference type="SAM" id="Phobius"/>
    </source>
</evidence>
<gene>
    <name evidence="6" type="ORF">HMPREF9088_0417</name>
</gene>
<keyword evidence="2 5" id="KW-0812">Transmembrane</keyword>
<keyword evidence="4 5" id="KW-0472">Membrane</keyword>
<accession>E6LDH7</accession>
<reference evidence="6 7" key="1">
    <citation type="submission" date="2010-12" db="EMBL/GenBank/DDBJ databases">
        <authorList>
            <person name="Muzny D."/>
            <person name="Qin X."/>
            <person name="Deng J."/>
            <person name="Jiang H."/>
            <person name="Liu Y."/>
            <person name="Qu J."/>
            <person name="Song X.-Z."/>
            <person name="Zhang L."/>
            <person name="Thornton R."/>
            <person name="Coyle M."/>
            <person name="Francisco L."/>
            <person name="Jackson L."/>
            <person name="Javaid M."/>
            <person name="Korchina V."/>
            <person name="Kovar C."/>
            <person name="Mata R."/>
            <person name="Mathew T."/>
            <person name="Ngo R."/>
            <person name="Nguyen L."/>
            <person name="Nguyen N."/>
            <person name="Okwuonu G."/>
            <person name="Ongeri F."/>
            <person name="Pham C."/>
            <person name="Simmons D."/>
            <person name="Wilczek-Boney K."/>
            <person name="Hale W."/>
            <person name="Jakkamsetti A."/>
            <person name="Pham P."/>
            <person name="Ruth R."/>
            <person name="San Lucas F."/>
            <person name="Warren J."/>
            <person name="Zhang J."/>
            <person name="Zhao Z."/>
            <person name="Zhou C."/>
            <person name="Zhu D."/>
            <person name="Lee S."/>
            <person name="Bess C."/>
            <person name="Blankenburg K."/>
            <person name="Forbes L."/>
            <person name="Fu Q."/>
            <person name="Gubbala S."/>
            <person name="Hirani K."/>
            <person name="Jayaseelan J.C."/>
            <person name="Lara F."/>
            <person name="Munidasa M."/>
            <person name="Palculict T."/>
            <person name="Patil S."/>
            <person name="Pu L.-L."/>
            <person name="Saada N."/>
            <person name="Tang L."/>
            <person name="Weissenberger G."/>
            <person name="Zhu Y."/>
            <person name="Hemphill L."/>
            <person name="Shang Y."/>
            <person name="Youmans B."/>
            <person name="Ayvaz T."/>
            <person name="Ross M."/>
            <person name="Santibanez J."/>
            <person name="Aqrawi P."/>
            <person name="Gross S."/>
            <person name="Joshi V."/>
            <person name="Fowler G."/>
            <person name="Nazareth L."/>
            <person name="Reid J."/>
            <person name="Worley K."/>
            <person name="Petrosino J."/>
            <person name="Highlander S."/>
            <person name="Gibbs R."/>
        </authorList>
    </citation>
    <scope>NUCLEOTIDE SEQUENCE [LARGE SCALE GENOMIC DNA]</scope>
    <source>
        <strain evidence="7">DSM 15952 / CCUG 50447 / LMG 22039 / TP 1.5</strain>
    </source>
</reference>
<dbReference type="Gene3D" id="1.20.1530.20">
    <property type="match status" value="1"/>
</dbReference>
<protein>
    <submittedName>
        <fullName evidence="6">Bile acid transporter</fullName>
    </submittedName>
</protein>
<dbReference type="PANTHER" id="PTHR10361">
    <property type="entry name" value="SODIUM-BILE ACID COTRANSPORTER"/>
    <property type="match status" value="1"/>
</dbReference>
<feature type="transmembrane region" description="Helical" evidence="5">
    <location>
        <begin position="38"/>
        <end position="60"/>
    </location>
</feature>
<dbReference type="Pfam" id="PF01758">
    <property type="entry name" value="SBF"/>
    <property type="match status" value="1"/>
</dbReference>